<accession>A0A4R2P5N4</accession>
<evidence type="ECO:0000256" key="2">
    <source>
        <dbReference type="SAM" id="Coils"/>
    </source>
</evidence>
<reference evidence="3 4" key="1">
    <citation type="submission" date="2019-03" db="EMBL/GenBank/DDBJ databases">
        <title>Genomic Encyclopedia of Type Strains, Phase IV (KMG-IV): sequencing the most valuable type-strain genomes for metagenomic binning, comparative biology and taxonomic classification.</title>
        <authorList>
            <person name="Goeker M."/>
        </authorList>
    </citation>
    <scope>NUCLEOTIDE SEQUENCE [LARGE SCALE GENOMIC DNA]</scope>
    <source>
        <strain evidence="3 4">DSM 19377</strain>
    </source>
</reference>
<evidence type="ECO:0000256" key="1">
    <source>
        <dbReference type="ARBA" id="ARBA00009108"/>
    </source>
</evidence>
<dbReference type="RefSeq" id="WP_132745992.1">
    <property type="nucleotide sequence ID" value="NZ_SLXK01000012.1"/>
</dbReference>
<dbReference type="Pfam" id="PF05949">
    <property type="entry name" value="DUF881"/>
    <property type="match status" value="1"/>
</dbReference>
<organism evidence="3 4">
    <name type="scientific">Scopulibacillus darangshiensis</name>
    <dbReference type="NCBI Taxonomy" id="442528"/>
    <lineage>
        <taxon>Bacteria</taxon>
        <taxon>Bacillati</taxon>
        <taxon>Bacillota</taxon>
        <taxon>Bacilli</taxon>
        <taxon>Bacillales</taxon>
        <taxon>Sporolactobacillaceae</taxon>
        <taxon>Scopulibacillus</taxon>
    </lineage>
</organism>
<dbReference type="EMBL" id="SLXK01000012">
    <property type="protein sequence ID" value="TCP29095.1"/>
    <property type="molecule type" value="Genomic_DNA"/>
</dbReference>
<dbReference type="PANTHER" id="PTHR37313">
    <property type="entry name" value="UPF0749 PROTEIN RV1825"/>
    <property type="match status" value="1"/>
</dbReference>
<dbReference type="PANTHER" id="PTHR37313:SF2">
    <property type="entry name" value="UPF0749 PROTEIN YLXX"/>
    <property type="match status" value="1"/>
</dbReference>
<dbReference type="Proteomes" id="UP000295416">
    <property type="component" value="Unassembled WGS sequence"/>
</dbReference>
<gene>
    <name evidence="3" type="ORF">EV207_11217</name>
</gene>
<keyword evidence="4" id="KW-1185">Reference proteome</keyword>
<dbReference type="AlphaFoldDB" id="A0A4R2P5N4"/>
<dbReference type="Gene3D" id="3.30.70.1880">
    <property type="entry name" value="Protein of unknown function DUF881"/>
    <property type="match status" value="1"/>
</dbReference>
<dbReference type="InterPro" id="IPR010273">
    <property type="entry name" value="DUF881"/>
</dbReference>
<sequence length="235" mass="26925">MKKRHALTMTLVTLIIGFMLAIQFETTRNPQKRDTRDIWQLQEDLAKEEKRHIELNNEFKETSQLLQKYKTEQGNQKIMAMKEALKELKEKAGVTEKTGQGVILHIRPMVDTSLIEESYYSVSAILLRRLINELNQYGASEIAVSGERIINTTPIRVVQKKLFVNDHMISDVPFNIHVLTPRPKDFAKRVDVSQSGEDLAREGLVITAEVKKLVKLPAYTPNIGLNYLHTVKEDS</sequence>
<evidence type="ECO:0000313" key="4">
    <source>
        <dbReference type="Proteomes" id="UP000295416"/>
    </source>
</evidence>
<comment type="caution">
    <text evidence="3">The sequence shown here is derived from an EMBL/GenBank/DDBJ whole genome shotgun (WGS) entry which is preliminary data.</text>
</comment>
<proteinExistence type="inferred from homology"/>
<comment type="similarity">
    <text evidence="1">Belongs to the UPF0749 family.</text>
</comment>
<name>A0A4R2P5N4_9BACL</name>
<protein>
    <submittedName>
        <fullName evidence="3">Uncharacterized protein YlxW (UPF0749 family)</fullName>
    </submittedName>
</protein>
<dbReference type="OrthoDB" id="2439649at2"/>
<evidence type="ECO:0000313" key="3">
    <source>
        <dbReference type="EMBL" id="TCP29095.1"/>
    </source>
</evidence>
<feature type="coiled-coil region" evidence="2">
    <location>
        <begin position="38"/>
        <end position="98"/>
    </location>
</feature>
<keyword evidence="2" id="KW-0175">Coiled coil</keyword>